<accession>A0ABU6JH98</accession>
<gene>
    <name evidence="1" type="ORF">RY831_26900</name>
</gene>
<dbReference type="RefSeq" id="WP_326509451.1">
    <property type="nucleotide sequence ID" value="NZ_JAWIIV010000036.1"/>
</dbReference>
<sequence>MTNDEIRQMAKILKEQEEWKKLTQPAGSHFMTEYERILEWQKKYDPAAGITQAIELHKEAEKMRRQELIDKALNATHLSLPTPETLLSATETTAVKEIVDLTPYYRTPLHTMVDEGVLRRNSRGER</sequence>
<keyword evidence="2" id="KW-1185">Reference proteome</keyword>
<organism evidence="1 2">
    <name type="scientific">Noviherbaspirillum album</name>
    <dbReference type="NCBI Taxonomy" id="3080276"/>
    <lineage>
        <taxon>Bacteria</taxon>
        <taxon>Pseudomonadati</taxon>
        <taxon>Pseudomonadota</taxon>
        <taxon>Betaproteobacteria</taxon>
        <taxon>Burkholderiales</taxon>
        <taxon>Oxalobacteraceae</taxon>
        <taxon>Noviherbaspirillum</taxon>
    </lineage>
</organism>
<proteinExistence type="predicted"/>
<protein>
    <submittedName>
        <fullName evidence="1">Uncharacterized protein</fullName>
    </submittedName>
</protein>
<reference evidence="1 2" key="1">
    <citation type="submission" date="2023-10" db="EMBL/GenBank/DDBJ databases">
        <title>Noviherbaspirillum sp. CPCC 100848 genome assembly.</title>
        <authorList>
            <person name="Li X.Y."/>
            <person name="Fang X.M."/>
        </authorList>
    </citation>
    <scope>NUCLEOTIDE SEQUENCE [LARGE SCALE GENOMIC DNA]</scope>
    <source>
        <strain evidence="1 2">CPCC 100848</strain>
    </source>
</reference>
<evidence type="ECO:0000313" key="2">
    <source>
        <dbReference type="Proteomes" id="UP001352263"/>
    </source>
</evidence>
<dbReference type="Proteomes" id="UP001352263">
    <property type="component" value="Unassembled WGS sequence"/>
</dbReference>
<evidence type="ECO:0000313" key="1">
    <source>
        <dbReference type="EMBL" id="MEC4722793.1"/>
    </source>
</evidence>
<dbReference type="EMBL" id="JAWIIV010000036">
    <property type="protein sequence ID" value="MEC4722793.1"/>
    <property type="molecule type" value="Genomic_DNA"/>
</dbReference>
<name>A0ABU6JH98_9BURK</name>
<comment type="caution">
    <text evidence="1">The sequence shown here is derived from an EMBL/GenBank/DDBJ whole genome shotgun (WGS) entry which is preliminary data.</text>
</comment>